<evidence type="ECO:0000313" key="2">
    <source>
        <dbReference type="Proteomes" id="UP000199093"/>
    </source>
</evidence>
<reference evidence="1 2" key="1">
    <citation type="submission" date="2016-10" db="EMBL/GenBank/DDBJ databases">
        <authorList>
            <person name="de Groot N.N."/>
        </authorList>
    </citation>
    <scope>NUCLEOTIDE SEQUENCE [LARGE SCALE GENOMIC DNA]</scope>
    <source>
        <strain evidence="1 2">DSM 26424</strain>
    </source>
</reference>
<dbReference type="Proteomes" id="UP000199093">
    <property type="component" value="Unassembled WGS sequence"/>
</dbReference>
<dbReference type="STRING" id="555512.SAMN04487993_1002291"/>
<organism evidence="1 2">
    <name type="scientific">Salipiger marinus</name>
    <dbReference type="NCBI Taxonomy" id="555512"/>
    <lineage>
        <taxon>Bacteria</taxon>
        <taxon>Pseudomonadati</taxon>
        <taxon>Pseudomonadota</taxon>
        <taxon>Alphaproteobacteria</taxon>
        <taxon>Rhodobacterales</taxon>
        <taxon>Roseobacteraceae</taxon>
        <taxon>Salipiger</taxon>
    </lineage>
</organism>
<dbReference type="OrthoDB" id="7867818at2"/>
<dbReference type="AlphaFoldDB" id="A0A1G8J3G9"/>
<evidence type="ECO:0000313" key="1">
    <source>
        <dbReference type="EMBL" id="SDI25602.1"/>
    </source>
</evidence>
<evidence type="ECO:0008006" key="3">
    <source>
        <dbReference type="Google" id="ProtNLM"/>
    </source>
</evidence>
<protein>
    <recommendedName>
        <fullName evidence="3">N-(5'-phosphoribosyl)anthranilate isomerase</fullName>
    </recommendedName>
</protein>
<dbReference type="EMBL" id="FNEJ01000002">
    <property type="protein sequence ID" value="SDI25602.1"/>
    <property type="molecule type" value="Genomic_DNA"/>
</dbReference>
<gene>
    <name evidence="1" type="ORF">SAMN04487993_1002291</name>
</gene>
<dbReference type="RefSeq" id="WP_089843852.1">
    <property type="nucleotide sequence ID" value="NZ_FNEJ01000002.1"/>
</dbReference>
<keyword evidence="2" id="KW-1185">Reference proteome</keyword>
<sequence>MDPHLSPSPDVIPNRCWQARIFGAKSVQTGGVVRRKIRDVHREIGRDALIAEVKARGFHLLECGDQYVIICNSGQLRVVC</sequence>
<proteinExistence type="predicted"/>
<accession>A0A1G8J3G9</accession>
<name>A0A1G8J3G9_9RHOB</name>